<sequence>MLNDKRTSAGNFDEISGCLQKMNSAHQQIGRPTEEDLGSWGHHCDPSTIPDTILQCSAGEEDCKSHVMRIAGGVLCHDRAPGPNLISPAAGRDWRANFVDSLVRTARRSICLLLIIVVFRDKYLSSDPNKLTDMKQDVFGSYRNIFGYSGNTRDDMLALSSTSEESRFMKMEENNFRKTGDSVTTLKELQCTVEGYNLVFQACPSLADGLVGKESYAQVQIGRQILGKRDDRKWHICC</sequence>
<dbReference type="InParanoid" id="A0A1D6H2V5"/>
<dbReference type="ExpressionAtlas" id="A0A1D6H2V5">
    <property type="expression patterns" value="baseline and differential"/>
</dbReference>
<dbReference type="EMBL" id="CM000781">
    <property type="protein sequence ID" value="AQK69169.1"/>
    <property type="molecule type" value="Genomic_DNA"/>
</dbReference>
<organism evidence="1">
    <name type="scientific">Zea mays</name>
    <name type="common">Maize</name>
    <dbReference type="NCBI Taxonomy" id="4577"/>
    <lineage>
        <taxon>Eukaryota</taxon>
        <taxon>Viridiplantae</taxon>
        <taxon>Streptophyta</taxon>
        <taxon>Embryophyta</taxon>
        <taxon>Tracheophyta</taxon>
        <taxon>Spermatophyta</taxon>
        <taxon>Magnoliopsida</taxon>
        <taxon>Liliopsida</taxon>
        <taxon>Poales</taxon>
        <taxon>Poaceae</taxon>
        <taxon>PACMAD clade</taxon>
        <taxon>Panicoideae</taxon>
        <taxon>Andropogonodae</taxon>
        <taxon>Andropogoneae</taxon>
        <taxon>Tripsacinae</taxon>
        <taxon>Zea</taxon>
    </lineage>
</organism>
<dbReference type="STRING" id="4577.A0A1D6H2V5"/>
<protein>
    <submittedName>
        <fullName evidence="1">Uncharacterized protein</fullName>
    </submittedName>
</protein>
<dbReference type="AlphaFoldDB" id="A0A1D6H2V5"/>
<proteinExistence type="predicted"/>
<accession>A0A1D6H2V5</accession>
<gene>
    <name evidence="1" type="ORF">ZEAMMB73_Zm00001d015602</name>
</gene>
<name>A0A1D6H2V5_MAIZE</name>
<evidence type="ECO:0000313" key="1">
    <source>
        <dbReference type="EMBL" id="AQK69169.1"/>
    </source>
</evidence>
<reference evidence="1" key="1">
    <citation type="submission" date="2015-12" db="EMBL/GenBank/DDBJ databases">
        <title>Update maize B73 reference genome by single molecule sequencing technologies.</title>
        <authorList>
            <consortium name="Maize Genome Sequencing Project"/>
            <person name="Ware D."/>
        </authorList>
    </citation>
    <scope>NUCLEOTIDE SEQUENCE</scope>
    <source>
        <tissue evidence="1">Seedling</tissue>
    </source>
</reference>